<dbReference type="SUPFAM" id="SSF52317">
    <property type="entry name" value="Class I glutamine amidotransferase-like"/>
    <property type="match status" value="1"/>
</dbReference>
<accession>X1DSH7</accession>
<dbReference type="Gene3D" id="3.40.50.880">
    <property type="match status" value="1"/>
</dbReference>
<name>X1DSH7_9ZZZZ</name>
<protein>
    <recommendedName>
        <fullName evidence="1">Glutamine amidotransferase domain-containing protein</fullName>
    </recommendedName>
</protein>
<evidence type="ECO:0000313" key="2">
    <source>
        <dbReference type="EMBL" id="GAH23946.1"/>
    </source>
</evidence>
<organism evidence="2">
    <name type="scientific">marine sediment metagenome</name>
    <dbReference type="NCBI Taxonomy" id="412755"/>
    <lineage>
        <taxon>unclassified sequences</taxon>
        <taxon>metagenomes</taxon>
        <taxon>ecological metagenomes</taxon>
    </lineage>
</organism>
<sequence length="164" mass="18664">LNDGTVEGLRHKELPIFSIQYHSEASPGPLDNTYLFEKFLEMVRETMVNKHPTKRGKQSEYNKILDAFNGGSKTFQECVNHLVNQGFSSGQAKNAVHVYRKGGGTKATFILSGEHRTRLLDDFDATRKTHTECVDYLRENFGCTYHQATSAVYKYRQEKGLIGR</sequence>
<evidence type="ECO:0000259" key="1">
    <source>
        <dbReference type="Pfam" id="PF00117"/>
    </source>
</evidence>
<reference evidence="2" key="1">
    <citation type="journal article" date="2014" name="Front. Microbiol.">
        <title>High frequency of phylogenetically diverse reductive dehalogenase-homologous genes in deep subseafloor sedimentary metagenomes.</title>
        <authorList>
            <person name="Kawai M."/>
            <person name="Futagami T."/>
            <person name="Toyoda A."/>
            <person name="Takaki Y."/>
            <person name="Nishi S."/>
            <person name="Hori S."/>
            <person name="Arai W."/>
            <person name="Tsubouchi T."/>
            <person name="Morono Y."/>
            <person name="Uchiyama I."/>
            <person name="Ito T."/>
            <person name="Fujiyama A."/>
            <person name="Inagaki F."/>
            <person name="Takami H."/>
        </authorList>
    </citation>
    <scope>NUCLEOTIDE SEQUENCE</scope>
    <source>
        <strain evidence="2">Expedition CK06-06</strain>
    </source>
</reference>
<proteinExistence type="predicted"/>
<dbReference type="InterPro" id="IPR017926">
    <property type="entry name" value="GATASE"/>
</dbReference>
<feature type="non-terminal residue" evidence="2">
    <location>
        <position position="1"/>
    </location>
</feature>
<dbReference type="PROSITE" id="PS51273">
    <property type="entry name" value="GATASE_TYPE_1"/>
    <property type="match status" value="1"/>
</dbReference>
<feature type="domain" description="Glutamine amidotransferase" evidence="1">
    <location>
        <begin position="2"/>
        <end position="41"/>
    </location>
</feature>
<dbReference type="EMBL" id="BARU01003453">
    <property type="protein sequence ID" value="GAH23946.1"/>
    <property type="molecule type" value="Genomic_DNA"/>
</dbReference>
<gene>
    <name evidence="2" type="ORF">S03H2_07470</name>
</gene>
<dbReference type="InterPro" id="IPR029062">
    <property type="entry name" value="Class_I_gatase-like"/>
</dbReference>
<dbReference type="Pfam" id="PF00117">
    <property type="entry name" value="GATase"/>
    <property type="match status" value="1"/>
</dbReference>
<comment type="caution">
    <text evidence="2">The sequence shown here is derived from an EMBL/GenBank/DDBJ whole genome shotgun (WGS) entry which is preliminary data.</text>
</comment>
<dbReference type="AlphaFoldDB" id="X1DSH7"/>